<reference evidence="2" key="3">
    <citation type="submission" date="2025-09" db="UniProtKB">
        <authorList>
            <consortium name="Ensembl"/>
        </authorList>
    </citation>
    <scope>IDENTIFICATION</scope>
</reference>
<reference evidence="3" key="1">
    <citation type="submission" date="2018-06" db="EMBL/GenBank/DDBJ databases">
        <title>Genome assembly of Danube salmon.</title>
        <authorList>
            <person name="Macqueen D.J."/>
            <person name="Gundappa M.K."/>
        </authorList>
    </citation>
    <scope>NUCLEOTIDE SEQUENCE [LARGE SCALE GENOMIC DNA]</scope>
</reference>
<reference evidence="2" key="2">
    <citation type="submission" date="2025-08" db="UniProtKB">
        <authorList>
            <consortium name="Ensembl"/>
        </authorList>
    </citation>
    <scope>IDENTIFICATION</scope>
</reference>
<feature type="region of interest" description="Disordered" evidence="1">
    <location>
        <begin position="1"/>
        <end position="66"/>
    </location>
</feature>
<organism evidence="2 3">
    <name type="scientific">Hucho hucho</name>
    <name type="common">huchen</name>
    <dbReference type="NCBI Taxonomy" id="62062"/>
    <lineage>
        <taxon>Eukaryota</taxon>
        <taxon>Metazoa</taxon>
        <taxon>Chordata</taxon>
        <taxon>Craniata</taxon>
        <taxon>Vertebrata</taxon>
        <taxon>Euteleostomi</taxon>
        <taxon>Actinopterygii</taxon>
        <taxon>Neopterygii</taxon>
        <taxon>Teleostei</taxon>
        <taxon>Protacanthopterygii</taxon>
        <taxon>Salmoniformes</taxon>
        <taxon>Salmonidae</taxon>
        <taxon>Salmoninae</taxon>
        <taxon>Hucho</taxon>
    </lineage>
</organism>
<evidence type="ECO:0000313" key="3">
    <source>
        <dbReference type="Proteomes" id="UP000314982"/>
    </source>
</evidence>
<feature type="compositionally biased region" description="Polar residues" evidence="1">
    <location>
        <begin position="29"/>
        <end position="44"/>
    </location>
</feature>
<keyword evidence="3" id="KW-1185">Reference proteome</keyword>
<evidence type="ECO:0000256" key="1">
    <source>
        <dbReference type="SAM" id="MobiDB-lite"/>
    </source>
</evidence>
<proteinExistence type="predicted"/>
<protein>
    <submittedName>
        <fullName evidence="2">Uncharacterized protein</fullName>
    </submittedName>
</protein>
<dbReference type="Ensembl" id="ENSHHUT00000093306.1">
    <property type="protein sequence ID" value="ENSHHUP00000090502.1"/>
    <property type="gene ID" value="ENSHHUG00000052250.1"/>
</dbReference>
<dbReference type="Pfam" id="PF24863">
    <property type="entry name" value="zf-CCCH_Mcm10"/>
    <property type="match status" value="1"/>
</dbReference>
<dbReference type="GeneTree" id="ENSGT00390000007134"/>
<dbReference type="Proteomes" id="UP000314982">
    <property type="component" value="Unassembled WGS sequence"/>
</dbReference>
<name>A0A4W5RP25_9TELE</name>
<sequence>MAALKKLGVKGAGLAREDPNAVKRKRSNSIDITTRVQKNLSSPDGEQPGAEEEEPAQKKRQEQMDYVQSEELKKILNAKSCHGSELQAVSQQFRNHSS</sequence>
<accession>A0A4W5RP25</accession>
<evidence type="ECO:0000313" key="2">
    <source>
        <dbReference type="Ensembl" id="ENSHHUP00000090502.1"/>
    </source>
</evidence>
<dbReference type="AlphaFoldDB" id="A0A4W5RP25"/>